<feature type="chain" id="PRO_5030547984" evidence="1">
    <location>
        <begin position="35"/>
        <end position="406"/>
    </location>
</feature>
<dbReference type="PROSITE" id="PS51318">
    <property type="entry name" value="TAT"/>
    <property type="match status" value="1"/>
</dbReference>
<gene>
    <name evidence="2" type="ORF">F0245_19405</name>
</gene>
<evidence type="ECO:0000313" key="2">
    <source>
        <dbReference type="EMBL" id="NOH35497.1"/>
    </source>
</evidence>
<feature type="signal peptide" evidence="1">
    <location>
        <begin position="1"/>
        <end position="34"/>
    </location>
</feature>
<dbReference type="RefSeq" id="WP_171368888.1">
    <property type="nucleotide sequence ID" value="NZ_VTXW01000023.1"/>
</dbReference>
<dbReference type="InterPro" id="IPR006311">
    <property type="entry name" value="TAT_signal"/>
</dbReference>
<dbReference type="InterPro" id="IPR011447">
    <property type="entry name" value="DUF1552"/>
</dbReference>
<evidence type="ECO:0000313" key="3">
    <source>
        <dbReference type="Proteomes" id="UP000525336"/>
    </source>
</evidence>
<name>A0A7Y4DTM7_9VIBR</name>
<dbReference type="Pfam" id="PF07586">
    <property type="entry name" value="HXXSHH"/>
    <property type="match status" value="1"/>
</dbReference>
<dbReference type="Proteomes" id="UP000525336">
    <property type="component" value="Unassembled WGS sequence"/>
</dbReference>
<protein>
    <submittedName>
        <fullName evidence="2">DUF1552 domain-containing protein</fullName>
    </submittedName>
</protein>
<dbReference type="EMBL" id="VTXW01000023">
    <property type="protein sequence ID" value="NOH35497.1"/>
    <property type="molecule type" value="Genomic_DNA"/>
</dbReference>
<reference evidence="2 3" key="1">
    <citation type="submission" date="2019-09" db="EMBL/GenBank/DDBJ databases">
        <title>Draft genome sequencing and comparative genomics of hatchery-associated Vibrios.</title>
        <authorList>
            <person name="Kehlet-Delgado H."/>
            <person name="Mueller R.S."/>
        </authorList>
    </citation>
    <scope>NUCLEOTIDE SEQUENCE [LARGE SCALE GENOMIC DNA]</scope>
    <source>
        <strain evidence="2 3">00-90-10</strain>
    </source>
</reference>
<organism evidence="2 3">
    <name type="scientific">Vibrio chagasii</name>
    <dbReference type="NCBI Taxonomy" id="170679"/>
    <lineage>
        <taxon>Bacteria</taxon>
        <taxon>Pseudomonadati</taxon>
        <taxon>Pseudomonadota</taxon>
        <taxon>Gammaproteobacteria</taxon>
        <taxon>Vibrionales</taxon>
        <taxon>Vibrionaceae</taxon>
        <taxon>Vibrio</taxon>
    </lineage>
</organism>
<proteinExistence type="predicted"/>
<keyword evidence="1" id="KW-0732">Signal</keyword>
<comment type="caution">
    <text evidence="2">The sequence shown here is derived from an EMBL/GenBank/DDBJ whole genome shotgun (WGS) entry which is preliminary data.</text>
</comment>
<sequence>MTISTNLSRRGFLKTSVAASVGAGLSVLPVASSAASNSSETKFIFISFSDGYLRGTWHPSGESGNLMMNECTVGLEDYKDDIIFFTGCRSEGGSGHSGYNGVWQEKSGQGSIDTHFEAVFSSGMPKRAVRIGVDTNYWGHGGFVTSRSITGDALVHNDNPDAIFAELFGSQGSSNDGNSIEQRKLNLMSEYLDDVAVLKDNLNGLEYNKLDTYEKSVSDVKIELENALASSGECSTTLYGSESYGRDKTADLQVANAALALSCAKTRIVSLQLGTSNDSAVVSTVSNTAAHSASHYGSADLKETYIAHRKWYVSKITKLIQNLKAMNLYDDCVIYVTSEMDDGQDHSSNDLPCMLIGGKNTRLATQSGGKIVRDVGPIGKVLSSIAHAYGVPVPYSNVAIPEVFRV</sequence>
<dbReference type="AlphaFoldDB" id="A0A7Y4DTM7"/>
<accession>A0A7Y4DTM7</accession>
<evidence type="ECO:0000256" key="1">
    <source>
        <dbReference type="SAM" id="SignalP"/>
    </source>
</evidence>